<reference evidence="1" key="1">
    <citation type="submission" date="2020-05" db="EMBL/GenBank/DDBJ databases">
        <title>Large-scale comparative analyses of tick genomes elucidate their genetic diversity and vector capacities.</title>
        <authorList>
            <person name="Jia N."/>
            <person name="Wang J."/>
            <person name="Shi W."/>
            <person name="Du L."/>
            <person name="Sun Y."/>
            <person name="Zhan W."/>
            <person name="Jiang J."/>
            <person name="Wang Q."/>
            <person name="Zhang B."/>
            <person name="Ji P."/>
            <person name="Sakyi L.B."/>
            <person name="Cui X."/>
            <person name="Yuan T."/>
            <person name="Jiang B."/>
            <person name="Yang W."/>
            <person name="Lam T.T.-Y."/>
            <person name="Chang Q."/>
            <person name="Ding S."/>
            <person name="Wang X."/>
            <person name="Zhu J."/>
            <person name="Ruan X."/>
            <person name="Zhao L."/>
            <person name="Wei J."/>
            <person name="Que T."/>
            <person name="Du C."/>
            <person name="Cheng J."/>
            <person name="Dai P."/>
            <person name="Han X."/>
            <person name="Huang E."/>
            <person name="Gao Y."/>
            <person name="Liu J."/>
            <person name="Shao H."/>
            <person name="Ye R."/>
            <person name="Li L."/>
            <person name="Wei W."/>
            <person name="Wang X."/>
            <person name="Wang C."/>
            <person name="Yang T."/>
            <person name="Huo Q."/>
            <person name="Li W."/>
            <person name="Guo W."/>
            <person name="Chen H."/>
            <person name="Zhou L."/>
            <person name="Ni X."/>
            <person name="Tian J."/>
            <person name="Zhou Y."/>
            <person name="Sheng Y."/>
            <person name="Liu T."/>
            <person name="Pan Y."/>
            <person name="Xia L."/>
            <person name="Li J."/>
            <person name="Zhao F."/>
            <person name="Cao W."/>
        </authorList>
    </citation>
    <scope>NUCLEOTIDE SEQUENCE</scope>
    <source>
        <strain evidence="1">Hyas-2018</strain>
    </source>
</reference>
<gene>
    <name evidence="1" type="ORF">HPB50_013691</name>
</gene>
<sequence length="80" mass="8488">MKAEAPNKALSHNPARHRSTQAYDVLAQPPEVAQGLGGDSGPCHAPDPDPEDRVNPQPSTSPRSRLELSAGPAQLRDLKS</sequence>
<protein>
    <submittedName>
        <fullName evidence="1">Uncharacterized protein</fullName>
    </submittedName>
</protein>
<keyword evidence="2" id="KW-1185">Reference proteome</keyword>
<organism evidence="1 2">
    <name type="scientific">Hyalomma asiaticum</name>
    <name type="common">Tick</name>
    <dbReference type="NCBI Taxonomy" id="266040"/>
    <lineage>
        <taxon>Eukaryota</taxon>
        <taxon>Metazoa</taxon>
        <taxon>Ecdysozoa</taxon>
        <taxon>Arthropoda</taxon>
        <taxon>Chelicerata</taxon>
        <taxon>Arachnida</taxon>
        <taxon>Acari</taxon>
        <taxon>Parasitiformes</taxon>
        <taxon>Ixodida</taxon>
        <taxon>Ixodoidea</taxon>
        <taxon>Ixodidae</taxon>
        <taxon>Hyalomminae</taxon>
        <taxon>Hyalomma</taxon>
    </lineage>
</organism>
<accession>A0ACB7RU85</accession>
<dbReference type="Proteomes" id="UP000821845">
    <property type="component" value="Chromosome 7"/>
</dbReference>
<name>A0ACB7RU85_HYAAI</name>
<comment type="caution">
    <text evidence="1">The sequence shown here is derived from an EMBL/GenBank/DDBJ whole genome shotgun (WGS) entry which is preliminary data.</text>
</comment>
<evidence type="ECO:0000313" key="2">
    <source>
        <dbReference type="Proteomes" id="UP000821845"/>
    </source>
</evidence>
<proteinExistence type="predicted"/>
<dbReference type="EMBL" id="CM023487">
    <property type="protein sequence ID" value="KAH6926065.1"/>
    <property type="molecule type" value="Genomic_DNA"/>
</dbReference>
<evidence type="ECO:0000313" key="1">
    <source>
        <dbReference type="EMBL" id="KAH6926065.1"/>
    </source>
</evidence>